<dbReference type="Pfam" id="PF01636">
    <property type="entry name" value="APH"/>
    <property type="match status" value="1"/>
</dbReference>
<dbReference type="EMBL" id="JAPEIS010000015">
    <property type="protein sequence ID" value="KAJ8059304.1"/>
    <property type="molecule type" value="Genomic_DNA"/>
</dbReference>
<dbReference type="PANTHER" id="PTHR21310:SF56">
    <property type="entry name" value="AMINOGLYCOSIDE PHOSPHOTRANSFERASE DOMAIN-CONTAINING PROTEIN"/>
    <property type="match status" value="1"/>
</dbReference>
<dbReference type="OrthoDB" id="2968323at2759"/>
<comment type="caution">
    <text evidence="2">The sequence shown here is derived from an EMBL/GenBank/DDBJ whole genome shotgun (WGS) entry which is preliminary data.</text>
</comment>
<evidence type="ECO:0000313" key="3">
    <source>
        <dbReference type="Proteomes" id="UP001152300"/>
    </source>
</evidence>
<reference evidence="2" key="1">
    <citation type="submission" date="2022-11" db="EMBL/GenBank/DDBJ databases">
        <title>Genome Resource of Sclerotinia nivalis Strain SnTB1, a Plant Pathogen Isolated from American Ginseng.</title>
        <authorList>
            <person name="Fan S."/>
        </authorList>
    </citation>
    <scope>NUCLEOTIDE SEQUENCE</scope>
    <source>
        <strain evidence="2">SnTB1</strain>
    </source>
</reference>
<dbReference type="PANTHER" id="PTHR21310">
    <property type="entry name" value="AMINOGLYCOSIDE PHOSPHOTRANSFERASE-RELATED-RELATED"/>
    <property type="match status" value="1"/>
</dbReference>
<dbReference type="InterPro" id="IPR011009">
    <property type="entry name" value="Kinase-like_dom_sf"/>
</dbReference>
<name>A0A9X0ABD0_9HELO</name>
<keyword evidence="3" id="KW-1185">Reference proteome</keyword>
<gene>
    <name evidence="2" type="ORF">OCU04_012267</name>
</gene>
<feature type="domain" description="Aminoglycoside phosphotransferase" evidence="1">
    <location>
        <begin position="276"/>
        <end position="314"/>
    </location>
</feature>
<dbReference type="InterPro" id="IPR002575">
    <property type="entry name" value="Aminoglycoside_PTrfase"/>
</dbReference>
<protein>
    <recommendedName>
        <fullName evidence="1">Aminoglycoside phosphotransferase domain-containing protein</fullName>
    </recommendedName>
</protein>
<dbReference type="InterPro" id="IPR051678">
    <property type="entry name" value="AGP_Transferase"/>
</dbReference>
<dbReference type="SUPFAM" id="SSF56112">
    <property type="entry name" value="Protein kinase-like (PK-like)"/>
    <property type="match status" value="1"/>
</dbReference>
<sequence>MTKPHSTLPVLGFGNGSKNLFPPESLEDTRQMIENLCTDIKFASKIEECEKFSGGNNIAIAFTCLPLKAKDKNQRIACVLRTAIRNYFTNNPPTNAHLKSVVAITQNLREKLGSPIPGTLAWDCTYENPIRSPYTILERLMGETLEYEYRKLGKGLEYKTPRNPHLERRCKYAKCVAGFVAALDKTSFPGYGVFVSHVNMANKGTSENATLQISRAAINGIRIPSEPFFDKWVENVLNAQMQKTMDIYNVSANEKFKIQKLGKIGVEMSQKGLFLDEPAVVWHLDFYPRNIMIKSTRNNAMLTGVIDWDDAKAVPRIMARRPPNFLWNMPENPLLLEEKAAIAAAFDREMERLRPGYVQDAYLKNRVMVRALCMYAFFGVNHEYCYELSFNDLVSQWEEFMRKV</sequence>
<organism evidence="2 3">
    <name type="scientific">Sclerotinia nivalis</name>
    <dbReference type="NCBI Taxonomy" id="352851"/>
    <lineage>
        <taxon>Eukaryota</taxon>
        <taxon>Fungi</taxon>
        <taxon>Dikarya</taxon>
        <taxon>Ascomycota</taxon>
        <taxon>Pezizomycotina</taxon>
        <taxon>Leotiomycetes</taxon>
        <taxon>Helotiales</taxon>
        <taxon>Sclerotiniaceae</taxon>
        <taxon>Sclerotinia</taxon>
    </lineage>
</organism>
<evidence type="ECO:0000313" key="2">
    <source>
        <dbReference type="EMBL" id="KAJ8059304.1"/>
    </source>
</evidence>
<proteinExistence type="predicted"/>
<dbReference type="AlphaFoldDB" id="A0A9X0ABD0"/>
<evidence type="ECO:0000259" key="1">
    <source>
        <dbReference type="Pfam" id="PF01636"/>
    </source>
</evidence>
<dbReference type="Gene3D" id="3.90.1200.10">
    <property type="match status" value="1"/>
</dbReference>
<accession>A0A9X0ABD0</accession>
<dbReference type="Proteomes" id="UP001152300">
    <property type="component" value="Unassembled WGS sequence"/>
</dbReference>